<evidence type="ECO:0000256" key="2">
    <source>
        <dbReference type="ARBA" id="ARBA00023125"/>
    </source>
</evidence>
<dbReference type="PANTHER" id="PTHR46123:SF7">
    <property type="entry name" value="DOUBLE HOMEOBOX PROTEIN A"/>
    <property type="match status" value="1"/>
</dbReference>
<evidence type="ECO:0000256" key="6">
    <source>
        <dbReference type="RuleBase" id="RU000682"/>
    </source>
</evidence>
<dbReference type="PROSITE" id="PS50071">
    <property type="entry name" value="HOMEOBOX_2"/>
    <property type="match status" value="1"/>
</dbReference>
<keyword evidence="9" id="KW-1185">Reference proteome</keyword>
<feature type="region of interest" description="Disordered" evidence="7">
    <location>
        <begin position="170"/>
        <end position="249"/>
    </location>
</feature>
<feature type="compositionally biased region" description="Polar residues" evidence="7">
    <location>
        <begin position="201"/>
        <end position="216"/>
    </location>
</feature>
<dbReference type="GeneID" id="109386266"/>
<feature type="DNA-binding region" description="Homeobox" evidence="5">
    <location>
        <begin position="42"/>
        <end position="91"/>
    </location>
</feature>
<feature type="region of interest" description="Disordered" evidence="7">
    <location>
        <begin position="90"/>
        <end position="117"/>
    </location>
</feature>
<dbReference type="AlphaFoldDB" id="A0A8B7RUV8"/>
<evidence type="ECO:0000256" key="4">
    <source>
        <dbReference type="ARBA" id="ARBA00023242"/>
    </source>
</evidence>
<dbReference type="RefSeq" id="XP_019504787.1">
    <property type="nucleotide sequence ID" value="XM_019649242.1"/>
</dbReference>
<comment type="subcellular location">
    <subcellularLocation>
        <location evidence="1 5 6">Nucleus</location>
    </subcellularLocation>
</comment>
<proteinExistence type="predicted"/>
<evidence type="ECO:0000256" key="7">
    <source>
        <dbReference type="SAM" id="MobiDB-lite"/>
    </source>
</evidence>
<keyword evidence="2 5" id="KW-0238">DNA-binding</keyword>
<dbReference type="Gene3D" id="1.10.10.60">
    <property type="entry name" value="Homeodomain-like"/>
    <property type="match status" value="1"/>
</dbReference>
<keyword evidence="4 5" id="KW-0539">Nucleus</keyword>
<dbReference type="Pfam" id="PF00046">
    <property type="entry name" value="Homeodomain"/>
    <property type="match status" value="1"/>
</dbReference>
<dbReference type="SUPFAM" id="SSF46689">
    <property type="entry name" value="Homeodomain-like"/>
    <property type="match status" value="1"/>
</dbReference>
<evidence type="ECO:0000259" key="8">
    <source>
        <dbReference type="PROSITE" id="PS50071"/>
    </source>
</evidence>
<feature type="domain" description="Homeobox" evidence="8">
    <location>
        <begin position="40"/>
        <end position="90"/>
    </location>
</feature>
<gene>
    <name evidence="10" type="primary">LOC109386266</name>
</gene>
<dbReference type="SMART" id="SM00389">
    <property type="entry name" value="HOX"/>
    <property type="match status" value="1"/>
</dbReference>
<evidence type="ECO:0000313" key="9">
    <source>
        <dbReference type="Proteomes" id="UP000694851"/>
    </source>
</evidence>
<feature type="compositionally biased region" description="Basic and acidic residues" evidence="7">
    <location>
        <begin position="21"/>
        <end position="36"/>
    </location>
</feature>
<evidence type="ECO:0000256" key="5">
    <source>
        <dbReference type="PROSITE-ProRule" id="PRU00108"/>
    </source>
</evidence>
<feature type="region of interest" description="Disordered" evidence="7">
    <location>
        <begin position="1"/>
        <end position="36"/>
    </location>
</feature>
<dbReference type="PANTHER" id="PTHR46123">
    <property type="entry name" value="MIX-TYPE HOMEOBOX GENE 1-RELATED"/>
    <property type="match status" value="1"/>
</dbReference>
<dbReference type="InterPro" id="IPR051306">
    <property type="entry name" value="Homeobox_regulator"/>
</dbReference>
<dbReference type="CDD" id="cd00086">
    <property type="entry name" value="homeodomain"/>
    <property type="match status" value="1"/>
</dbReference>
<feature type="compositionally biased region" description="Basic and acidic residues" evidence="7">
    <location>
        <begin position="93"/>
        <end position="117"/>
    </location>
</feature>
<protein>
    <submittedName>
        <fullName evidence="10">Double homeobox protein A-like</fullName>
    </submittedName>
</protein>
<feature type="compositionally biased region" description="Basic and acidic residues" evidence="7">
    <location>
        <begin position="170"/>
        <end position="199"/>
    </location>
</feature>
<organism evidence="9 10">
    <name type="scientific">Hipposideros armiger</name>
    <name type="common">Great Himalayan leaf-nosed bat</name>
    <dbReference type="NCBI Taxonomy" id="186990"/>
    <lineage>
        <taxon>Eukaryota</taxon>
        <taxon>Metazoa</taxon>
        <taxon>Chordata</taxon>
        <taxon>Craniata</taxon>
        <taxon>Vertebrata</taxon>
        <taxon>Euteleostomi</taxon>
        <taxon>Mammalia</taxon>
        <taxon>Eutheria</taxon>
        <taxon>Laurasiatheria</taxon>
        <taxon>Chiroptera</taxon>
        <taxon>Yinpterochiroptera</taxon>
        <taxon>Rhinolophoidea</taxon>
        <taxon>Hipposideridae</taxon>
        <taxon>Hipposideros</taxon>
    </lineage>
</organism>
<sequence>MSGFGRSSGKLSQKRQKSGKCKVDRESMGLDWEMTKPTKSTDQLKILIKAFNPKPYPSSRTKQKLALEINTEEPRIQIWFQNRRARHQVQTRSELEKDLEASQAQDHPEEKTHSRENRCCRTRYTSSCLPSSQPPTNIPHPVIDSTEQLAVEIGVSRSRVQIWFKSQDLDSMSREKRQLDEPLEQKQDQERDLCDEGVHGTETTPNGTNLTNNCLTSLKPEQDGPRNKFSVSDGISLGSKSLIPGTYPS</sequence>
<evidence type="ECO:0000256" key="1">
    <source>
        <dbReference type="ARBA" id="ARBA00004123"/>
    </source>
</evidence>
<dbReference type="InterPro" id="IPR001356">
    <property type="entry name" value="HD"/>
</dbReference>
<dbReference type="OrthoDB" id="6159439at2759"/>
<evidence type="ECO:0000313" key="10">
    <source>
        <dbReference type="RefSeq" id="XP_019504787.1"/>
    </source>
</evidence>
<dbReference type="KEGG" id="hai:109386266"/>
<evidence type="ECO:0000256" key="3">
    <source>
        <dbReference type="ARBA" id="ARBA00023155"/>
    </source>
</evidence>
<accession>A0A8B7RUV8</accession>
<reference evidence="10" key="1">
    <citation type="submission" date="2025-08" db="UniProtKB">
        <authorList>
            <consortium name="RefSeq"/>
        </authorList>
    </citation>
    <scope>IDENTIFICATION</scope>
    <source>
        <tissue evidence="10">Muscle</tissue>
    </source>
</reference>
<dbReference type="Proteomes" id="UP000694851">
    <property type="component" value="Unplaced"/>
</dbReference>
<name>A0A8B7RUV8_HIPAR</name>
<dbReference type="GO" id="GO:0005634">
    <property type="term" value="C:nucleus"/>
    <property type="evidence" value="ECO:0007669"/>
    <property type="project" value="UniProtKB-SubCell"/>
</dbReference>
<dbReference type="InterPro" id="IPR009057">
    <property type="entry name" value="Homeodomain-like_sf"/>
</dbReference>
<dbReference type="GO" id="GO:0000977">
    <property type="term" value="F:RNA polymerase II transcription regulatory region sequence-specific DNA binding"/>
    <property type="evidence" value="ECO:0007669"/>
    <property type="project" value="TreeGrafter"/>
</dbReference>
<keyword evidence="3 5" id="KW-0371">Homeobox</keyword>
<dbReference type="GO" id="GO:0000981">
    <property type="term" value="F:DNA-binding transcription factor activity, RNA polymerase II-specific"/>
    <property type="evidence" value="ECO:0007669"/>
    <property type="project" value="TreeGrafter"/>
</dbReference>